<dbReference type="SUPFAM" id="SSF51905">
    <property type="entry name" value="FAD/NAD(P)-binding domain"/>
    <property type="match status" value="1"/>
</dbReference>
<evidence type="ECO:0000259" key="6">
    <source>
        <dbReference type="Pfam" id="PF00732"/>
    </source>
</evidence>
<keyword evidence="4" id="KW-0274">FAD</keyword>
<dbReference type="InterPro" id="IPR007867">
    <property type="entry name" value="GMC_OxRtase_C"/>
</dbReference>
<evidence type="ECO:0000256" key="5">
    <source>
        <dbReference type="ARBA" id="ARBA00023002"/>
    </source>
</evidence>
<keyword evidence="9" id="KW-1185">Reference proteome</keyword>
<keyword evidence="3" id="KW-0285">Flavoprotein</keyword>
<evidence type="ECO:0000313" key="9">
    <source>
        <dbReference type="Proteomes" id="UP001356095"/>
    </source>
</evidence>
<protein>
    <submittedName>
        <fullName evidence="8">GMC family oxidoreductase</fullName>
    </submittedName>
</protein>
<dbReference type="InterPro" id="IPR051473">
    <property type="entry name" value="P2Ox-like"/>
</dbReference>
<accession>A0ABU7KAK7</accession>
<dbReference type="PANTHER" id="PTHR42784">
    <property type="entry name" value="PYRANOSE 2-OXIDASE"/>
    <property type="match status" value="1"/>
</dbReference>
<proteinExistence type="inferred from homology"/>
<reference evidence="8 9" key="1">
    <citation type="submission" date="2023-08" db="EMBL/GenBank/DDBJ databases">
        <authorList>
            <person name="Girao M."/>
            <person name="Carvalho M.F."/>
        </authorList>
    </citation>
    <scope>NUCLEOTIDE SEQUENCE [LARGE SCALE GENOMIC DNA]</scope>
    <source>
        <strain evidence="8 9">CT-R113</strain>
    </source>
</reference>
<dbReference type="EMBL" id="JAUZMY010000018">
    <property type="protein sequence ID" value="MEE2039274.1"/>
    <property type="molecule type" value="Genomic_DNA"/>
</dbReference>
<keyword evidence="5" id="KW-0560">Oxidoreductase</keyword>
<feature type="domain" description="Glucose-methanol-choline oxidoreductase C-terminal" evidence="7">
    <location>
        <begin position="429"/>
        <end position="487"/>
    </location>
</feature>
<comment type="cofactor">
    <cofactor evidence="1">
        <name>FAD</name>
        <dbReference type="ChEBI" id="CHEBI:57692"/>
    </cofactor>
</comment>
<dbReference type="InterPro" id="IPR000172">
    <property type="entry name" value="GMC_OxRdtase_N"/>
</dbReference>
<dbReference type="Proteomes" id="UP001356095">
    <property type="component" value="Unassembled WGS sequence"/>
</dbReference>
<evidence type="ECO:0000256" key="3">
    <source>
        <dbReference type="ARBA" id="ARBA00022630"/>
    </source>
</evidence>
<evidence type="ECO:0000256" key="2">
    <source>
        <dbReference type="ARBA" id="ARBA00010790"/>
    </source>
</evidence>
<dbReference type="PANTHER" id="PTHR42784:SF1">
    <property type="entry name" value="PYRANOSE 2-OXIDASE"/>
    <property type="match status" value="1"/>
</dbReference>
<comment type="similarity">
    <text evidence="2">Belongs to the GMC oxidoreductase family.</text>
</comment>
<sequence>MKRFVQLSQISRKTDYDYCVIGGGPAGLMAAYELSRHGETLLLEAGVASSERPYTDLRAETTDSVLLSDHGTHPANPWTLRGPGGGMERYAGILIRYRLQDFDRSSVFAHASADPRWPIEYEDLRPYYDEVEQRFGVARASGLDPTEPPSCAPFLPPHRTSARAALINEAFDELGVGHFPTPLGVNSRPFARRPACTHCGHCNETRCQTGAKASLLPLVLGSGSNRRLRLAHAVTAEALRVDSTGRASSVECLDTVEGRPATVRARHFVIAAGALNSCALLLRSTSRLHPRGLANGNDQVGRGIQFKLTGYAEVRAPARALHGESPTLFSTTATTDFYHQLPEGGCGGFVYDASAPGRPDTLRLHFVISEAPMSENFVAPGPTASTRPNVVIRHSTHKVDRLRLRSLRSIAVGTLSRIDRRVRVHEEFNATGMAHLAGGCRAGTDPRTSVVDPEGRLHQCDNVHVADSAYFPYAASANPTMTLIANALRISRQLAQQS</sequence>
<comment type="caution">
    <text evidence="8">The sequence shown here is derived from an EMBL/GenBank/DDBJ whole genome shotgun (WGS) entry which is preliminary data.</text>
</comment>
<organism evidence="8 9">
    <name type="scientific">Nocardiopsis codii</name>
    <dbReference type="NCBI Taxonomy" id="3065942"/>
    <lineage>
        <taxon>Bacteria</taxon>
        <taxon>Bacillati</taxon>
        <taxon>Actinomycetota</taxon>
        <taxon>Actinomycetes</taxon>
        <taxon>Streptosporangiales</taxon>
        <taxon>Nocardiopsidaceae</taxon>
        <taxon>Nocardiopsis</taxon>
    </lineage>
</organism>
<gene>
    <name evidence="8" type="ORF">Q8791_18825</name>
</gene>
<evidence type="ECO:0000256" key="4">
    <source>
        <dbReference type="ARBA" id="ARBA00022827"/>
    </source>
</evidence>
<feature type="domain" description="Glucose-methanol-choline oxidoreductase N-terminal" evidence="6">
    <location>
        <begin position="183"/>
        <end position="286"/>
    </location>
</feature>
<evidence type="ECO:0000256" key="1">
    <source>
        <dbReference type="ARBA" id="ARBA00001974"/>
    </source>
</evidence>
<name>A0ABU7KAK7_9ACTN</name>
<dbReference type="InterPro" id="IPR036188">
    <property type="entry name" value="FAD/NAD-bd_sf"/>
</dbReference>
<evidence type="ECO:0000259" key="7">
    <source>
        <dbReference type="Pfam" id="PF05199"/>
    </source>
</evidence>
<dbReference type="Pfam" id="PF00732">
    <property type="entry name" value="GMC_oxred_N"/>
    <property type="match status" value="1"/>
</dbReference>
<dbReference type="Gene3D" id="3.50.50.60">
    <property type="entry name" value="FAD/NAD(P)-binding domain"/>
    <property type="match status" value="2"/>
</dbReference>
<evidence type="ECO:0000313" key="8">
    <source>
        <dbReference type="EMBL" id="MEE2039274.1"/>
    </source>
</evidence>
<dbReference type="Pfam" id="PF05199">
    <property type="entry name" value="GMC_oxred_C"/>
    <property type="match status" value="1"/>
</dbReference>
<dbReference type="RefSeq" id="WP_330093048.1">
    <property type="nucleotide sequence ID" value="NZ_JAUZMY010000018.1"/>
</dbReference>